<proteinExistence type="predicted"/>
<evidence type="ECO:0000313" key="1">
    <source>
        <dbReference type="EMBL" id="KAA2370245.1"/>
    </source>
</evidence>
<sequence>MGQQNGIKISPELIAELRRFAGTVAQTGASINEIMSVADAMRQTFLDNYSKEALKAIKTIKS</sequence>
<dbReference type="EMBL" id="VVXK01000009">
    <property type="protein sequence ID" value="KAA2370245.1"/>
    <property type="molecule type" value="Genomic_DNA"/>
</dbReference>
<accession>A0A5B3G9K5</accession>
<name>A0A5B3G9K5_9BACT</name>
<comment type="caution">
    <text evidence="1">The sequence shown here is derived from an EMBL/GenBank/DDBJ whole genome shotgun (WGS) entry which is preliminary data.</text>
</comment>
<evidence type="ECO:0000313" key="2">
    <source>
        <dbReference type="Proteomes" id="UP000323567"/>
    </source>
</evidence>
<dbReference type="Proteomes" id="UP000323567">
    <property type="component" value="Unassembled WGS sequence"/>
</dbReference>
<dbReference type="AlphaFoldDB" id="A0A5B3G9K5"/>
<gene>
    <name evidence="1" type="ORF">F2Y13_07905</name>
</gene>
<reference evidence="1 2" key="1">
    <citation type="journal article" date="2019" name="Nat. Med.">
        <title>A library of human gut bacterial isolates paired with longitudinal multiomics data enables mechanistic microbiome research.</title>
        <authorList>
            <person name="Poyet M."/>
            <person name="Groussin M."/>
            <person name="Gibbons S.M."/>
            <person name="Avila-Pacheco J."/>
            <person name="Jiang X."/>
            <person name="Kearney S.M."/>
            <person name="Perrotta A.R."/>
            <person name="Berdy B."/>
            <person name="Zhao S."/>
            <person name="Lieberman T.D."/>
            <person name="Swanson P.K."/>
            <person name="Smith M."/>
            <person name="Roesemann S."/>
            <person name="Alexander J.E."/>
            <person name="Rich S.A."/>
            <person name="Livny J."/>
            <person name="Vlamakis H."/>
            <person name="Clish C."/>
            <person name="Bullock K."/>
            <person name="Deik A."/>
            <person name="Scott J."/>
            <person name="Pierce K.A."/>
            <person name="Xavier R.J."/>
            <person name="Alm E.J."/>
        </authorList>
    </citation>
    <scope>NUCLEOTIDE SEQUENCE [LARGE SCALE GENOMIC DNA]</scope>
    <source>
        <strain evidence="1 2">BIOML-A2</strain>
    </source>
</reference>
<protein>
    <submittedName>
        <fullName evidence="1">Uncharacterized protein</fullName>
    </submittedName>
</protein>
<dbReference type="RefSeq" id="WP_118406687.1">
    <property type="nucleotide sequence ID" value="NZ_CATVWL010000033.1"/>
</dbReference>
<organism evidence="1 2">
    <name type="scientific">Alistipes shahii</name>
    <dbReference type="NCBI Taxonomy" id="328814"/>
    <lineage>
        <taxon>Bacteria</taxon>
        <taxon>Pseudomonadati</taxon>
        <taxon>Bacteroidota</taxon>
        <taxon>Bacteroidia</taxon>
        <taxon>Bacteroidales</taxon>
        <taxon>Rikenellaceae</taxon>
        <taxon>Alistipes</taxon>
    </lineage>
</organism>